<evidence type="ECO:0000256" key="1">
    <source>
        <dbReference type="SAM" id="MobiDB-lite"/>
    </source>
</evidence>
<proteinExistence type="predicted"/>
<evidence type="ECO:0000313" key="3">
    <source>
        <dbReference type="Proteomes" id="UP001595696"/>
    </source>
</evidence>
<sequence length="45" mass="4962">MSTPENTPLDADPTEQPAPDNPEVEVTGYSVPPNQDPDNPEERRD</sequence>
<gene>
    <name evidence="2" type="ORF">ACFO0B_12245</name>
</gene>
<keyword evidence="3" id="KW-1185">Reference proteome</keyword>
<protein>
    <submittedName>
        <fullName evidence="2">Uncharacterized protein</fullName>
    </submittedName>
</protein>
<evidence type="ECO:0000313" key="2">
    <source>
        <dbReference type="EMBL" id="MFC3962756.1"/>
    </source>
</evidence>
<comment type="caution">
    <text evidence="2">The sequence shown here is derived from an EMBL/GenBank/DDBJ whole genome shotgun (WGS) entry which is preliminary data.</text>
</comment>
<feature type="region of interest" description="Disordered" evidence="1">
    <location>
        <begin position="1"/>
        <end position="45"/>
    </location>
</feature>
<dbReference type="RefSeq" id="WP_378612519.1">
    <property type="nucleotide sequence ID" value="NZ_JBHSAX010000013.1"/>
</dbReference>
<reference evidence="3" key="1">
    <citation type="journal article" date="2019" name="Int. J. Syst. Evol. Microbiol.">
        <title>The Global Catalogue of Microorganisms (GCM) 10K type strain sequencing project: providing services to taxonomists for standard genome sequencing and annotation.</title>
        <authorList>
            <consortium name="The Broad Institute Genomics Platform"/>
            <consortium name="The Broad Institute Genome Sequencing Center for Infectious Disease"/>
            <person name="Wu L."/>
            <person name="Ma J."/>
        </authorList>
    </citation>
    <scope>NUCLEOTIDE SEQUENCE [LARGE SCALE GENOMIC DNA]</scope>
    <source>
        <strain evidence="3">CGMCC 4.7330</strain>
    </source>
</reference>
<organism evidence="2 3">
    <name type="scientific">Nocardia jiangsuensis</name>
    <dbReference type="NCBI Taxonomy" id="1691563"/>
    <lineage>
        <taxon>Bacteria</taxon>
        <taxon>Bacillati</taxon>
        <taxon>Actinomycetota</taxon>
        <taxon>Actinomycetes</taxon>
        <taxon>Mycobacteriales</taxon>
        <taxon>Nocardiaceae</taxon>
        <taxon>Nocardia</taxon>
    </lineage>
</organism>
<dbReference type="Proteomes" id="UP001595696">
    <property type="component" value="Unassembled WGS sequence"/>
</dbReference>
<dbReference type="EMBL" id="JBHSAX010000013">
    <property type="protein sequence ID" value="MFC3962756.1"/>
    <property type="molecule type" value="Genomic_DNA"/>
</dbReference>
<accession>A0ABV8DS15</accession>
<name>A0ABV8DS15_9NOCA</name>